<proteinExistence type="inferred from homology"/>
<evidence type="ECO:0000256" key="9">
    <source>
        <dbReference type="ARBA" id="ARBA00022975"/>
    </source>
</evidence>
<evidence type="ECO:0000313" key="15">
    <source>
        <dbReference type="EMBL" id="MBB6000528.1"/>
    </source>
</evidence>
<feature type="binding site" evidence="13">
    <location>
        <position position="279"/>
    </location>
    <ligand>
        <name>FMN</name>
        <dbReference type="ChEBI" id="CHEBI:58210"/>
    </ligand>
</feature>
<dbReference type="NCBIfam" id="NF003645">
    <property type="entry name" value="PRK05286.1-2"/>
    <property type="match status" value="1"/>
</dbReference>
<feature type="binding site" evidence="13">
    <location>
        <position position="188"/>
    </location>
    <ligand>
        <name>substrate</name>
    </ligand>
</feature>
<feature type="binding site" evidence="13">
    <location>
        <position position="72"/>
    </location>
    <ligand>
        <name>substrate</name>
    </ligand>
</feature>
<dbReference type="PROSITE" id="PS00911">
    <property type="entry name" value="DHODEHASE_1"/>
    <property type="match status" value="1"/>
</dbReference>
<comment type="cofactor">
    <cofactor evidence="13">
        <name>FMN</name>
        <dbReference type="ChEBI" id="CHEBI:58210"/>
    </cofactor>
    <text evidence="13">Binds 1 FMN per subunit.</text>
</comment>
<evidence type="ECO:0000256" key="5">
    <source>
        <dbReference type="ARBA" id="ARBA00011245"/>
    </source>
</evidence>
<dbReference type="InterPro" id="IPR005720">
    <property type="entry name" value="Dihydroorotate_DH_cat"/>
</dbReference>
<feature type="binding site" evidence="13">
    <location>
        <position position="183"/>
    </location>
    <ligand>
        <name>substrate</name>
    </ligand>
</feature>
<dbReference type="PANTHER" id="PTHR48109:SF4">
    <property type="entry name" value="DIHYDROOROTATE DEHYDROGENASE (QUINONE), MITOCHONDRIAL"/>
    <property type="match status" value="1"/>
</dbReference>
<dbReference type="EMBL" id="JACHLY010000001">
    <property type="protein sequence ID" value="MBB6000528.1"/>
    <property type="molecule type" value="Genomic_DNA"/>
</dbReference>
<gene>
    <name evidence="13" type="primary">pyrD</name>
    <name evidence="15" type="ORF">HNR25_004279</name>
</gene>
<dbReference type="Gene3D" id="3.20.20.70">
    <property type="entry name" value="Aldolase class I"/>
    <property type="match status" value="1"/>
</dbReference>
<feature type="binding site" evidence="13">
    <location>
        <position position="92"/>
    </location>
    <ligand>
        <name>FMN</name>
        <dbReference type="ChEBI" id="CHEBI:58210"/>
    </ligand>
</feature>
<evidence type="ECO:0000256" key="13">
    <source>
        <dbReference type="HAMAP-Rule" id="MF_00225"/>
    </source>
</evidence>
<feature type="binding site" evidence="13">
    <location>
        <begin position="329"/>
        <end position="330"/>
    </location>
    <ligand>
        <name>FMN</name>
        <dbReference type="ChEBI" id="CHEBI:58210"/>
    </ligand>
</feature>
<dbReference type="InterPro" id="IPR013785">
    <property type="entry name" value="Aldolase_TIM"/>
</dbReference>
<dbReference type="RefSeq" id="WP_184638021.1">
    <property type="nucleotide sequence ID" value="NZ_BAABKT010000042.1"/>
</dbReference>
<dbReference type="Proteomes" id="UP000578077">
    <property type="component" value="Unassembled WGS sequence"/>
</dbReference>
<evidence type="ECO:0000256" key="10">
    <source>
        <dbReference type="ARBA" id="ARBA00023002"/>
    </source>
</evidence>
<dbReference type="HAMAP" id="MF_00225">
    <property type="entry name" value="DHO_dh_type2"/>
    <property type="match status" value="1"/>
</dbReference>
<feature type="active site" description="Nucleophile" evidence="13">
    <location>
        <position position="186"/>
    </location>
</feature>
<evidence type="ECO:0000313" key="16">
    <source>
        <dbReference type="Proteomes" id="UP000578077"/>
    </source>
</evidence>
<feature type="binding site" evidence="13">
    <location>
        <position position="150"/>
    </location>
    <ligand>
        <name>FMN</name>
        <dbReference type="ChEBI" id="CHEBI:58210"/>
    </ligand>
</feature>
<feature type="binding site" evidence="13">
    <location>
        <position position="183"/>
    </location>
    <ligand>
        <name>FMN</name>
        <dbReference type="ChEBI" id="CHEBI:58210"/>
    </ligand>
</feature>
<feature type="binding site" evidence="13">
    <location>
        <position position="308"/>
    </location>
    <ligand>
        <name>FMN</name>
        <dbReference type="ChEBI" id="CHEBI:58210"/>
    </ligand>
</feature>
<comment type="catalytic activity">
    <reaction evidence="12 13">
        <text>(S)-dihydroorotate + a quinone = orotate + a quinol</text>
        <dbReference type="Rhea" id="RHEA:30187"/>
        <dbReference type="ChEBI" id="CHEBI:24646"/>
        <dbReference type="ChEBI" id="CHEBI:30839"/>
        <dbReference type="ChEBI" id="CHEBI:30864"/>
        <dbReference type="ChEBI" id="CHEBI:132124"/>
        <dbReference type="EC" id="1.3.5.2"/>
    </reaction>
</comment>
<feature type="domain" description="Dihydroorotate dehydrogenase catalytic" evidence="14">
    <location>
        <begin position="51"/>
        <end position="349"/>
    </location>
</feature>
<feature type="binding site" evidence="13">
    <location>
        <position position="225"/>
    </location>
    <ligand>
        <name>FMN</name>
        <dbReference type="ChEBI" id="CHEBI:58210"/>
    </ligand>
</feature>
<feature type="binding site" evidence="13">
    <location>
        <position position="253"/>
    </location>
    <ligand>
        <name>FMN</name>
        <dbReference type="ChEBI" id="CHEBI:58210"/>
    </ligand>
</feature>
<dbReference type="GO" id="GO:0005737">
    <property type="term" value="C:cytoplasm"/>
    <property type="evidence" value="ECO:0007669"/>
    <property type="project" value="InterPro"/>
</dbReference>
<feature type="binding site" evidence="13">
    <location>
        <begin position="117"/>
        <end position="121"/>
    </location>
    <ligand>
        <name>substrate</name>
    </ligand>
</feature>
<dbReference type="NCBIfam" id="NF003652">
    <property type="entry name" value="PRK05286.2-5"/>
    <property type="match status" value="1"/>
</dbReference>
<dbReference type="GO" id="GO:0006207">
    <property type="term" value="P:'de novo' pyrimidine nucleobase biosynthetic process"/>
    <property type="evidence" value="ECO:0007669"/>
    <property type="project" value="UniProtKB-UniRule"/>
</dbReference>
<dbReference type="InterPro" id="IPR005719">
    <property type="entry name" value="Dihydroorotate_DH_2"/>
</dbReference>
<dbReference type="UniPathway" id="UPA00070">
    <property type="reaction ID" value="UER00946"/>
</dbReference>
<dbReference type="GO" id="GO:0106430">
    <property type="term" value="F:dihydroorotate dehydrogenase (quinone) activity"/>
    <property type="evidence" value="ECO:0007669"/>
    <property type="project" value="UniProtKB-EC"/>
</dbReference>
<name>A0A841EI84_9ACTN</name>
<keyword evidence="9 13" id="KW-0665">Pyrimidine biosynthesis</keyword>
<keyword evidence="16" id="KW-1185">Reference proteome</keyword>
<comment type="subunit">
    <text evidence="5 13">Monomer.</text>
</comment>
<evidence type="ECO:0000256" key="8">
    <source>
        <dbReference type="ARBA" id="ARBA00022643"/>
    </source>
</evidence>
<keyword evidence="11 13" id="KW-0472">Membrane</keyword>
<comment type="caution">
    <text evidence="15">The sequence shown here is derived from an EMBL/GenBank/DDBJ whole genome shotgun (WGS) entry which is preliminary data.</text>
</comment>
<comment type="pathway">
    <text evidence="3 13">Pyrimidine metabolism; UMP biosynthesis via de novo pathway; orotate from (S)-dihydroorotate (quinone route): step 1/1.</text>
</comment>
<dbReference type="InterPro" id="IPR050074">
    <property type="entry name" value="DHO_dehydrogenase"/>
</dbReference>
<evidence type="ECO:0000256" key="3">
    <source>
        <dbReference type="ARBA" id="ARBA00005161"/>
    </source>
</evidence>
<keyword evidence="8 13" id="KW-0288">FMN</keyword>
<evidence type="ECO:0000259" key="14">
    <source>
        <dbReference type="Pfam" id="PF01180"/>
    </source>
</evidence>
<dbReference type="NCBIfam" id="TIGR01036">
    <property type="entry name" value="pyrD_sub2"/>
    <property type="match status" value="1"/>
</dbReference>
<dbReference type="CDD" id="cd04738">
    <property type="entry name" value="DHOD_2_like"/>
    <property type="match status" value="1"/>
</dbReference>
<dbReference type="PROSITE" id="PS00912">
    <property type="entry name" value="DHODEHASE_2"/>
    <property type="match status" value="1"/>
</dbReference>
<reference evidence="15 16" key="1">
    <citation type="submission" date="2020-08" db="EMBL/GenBank/DDBJ databases">
        <title>Sequencing the genomes of 1000 actinobacteria strains.</title>
        <authorList>
            <person name="Klenk H.-P."/>
        </authorList>
    </citation>
    <scope>NUCLEOTIDE SEQUENCE [LARGE SCALE GENOMIC DNA]</scope>
    <source>
        <strain evidence="15 16">DSM 44593</strain>
    </source>
</reference>
<dbReference type="FunFam" id="3.20.20.70:FF:000123">
    <property type="entry name" value="Dihydroorotate dehydrogenase (quinone)"/>
    <property type="match status" value="1"/>
</dbReference>
<evidence type="ECO:0000256" key="4">
    <source>
        <dbReference type="ARBA" id="ARBA00005359"/>
    </source>
</evidence>
<organism evidence="15 16">
    <name type="scientific">Streptomonospora salina</name>
    <dbReference type="NCBI Taxonomy" id="104205"/>
    <lineage>
        <taxon>Bacteria</taxon>
        <taxon>Bacillati</taxon>
        <taxon>Actinomycetota</taxon>
        <taxon>Actinomycetes</taxon>
        <taxon>Streptosporangiales</taxon>
        <taxon>Nocardiopsidaceae</taxon>
        <taxon>Streptomonospora</taxon>
    </lineage>
</organism>
<evidence type="ECO:0000256" key="1">
    <source>
        <dbReference type="ARBA" id="ARBA00003125"/>
    </source>
</evidence>
<dbReference type="EC" id="1.3.5.2" evidence="13"/>
<keyword evidence="6 13" id="KW-1003">Cell membrane</keyword>
<dbReference type="Pfam" id="PF01180">
    <property type="entry name" value="DHO_dh"/>
    <property type="match status" value="1"/>
</dbReference>
<comment type="subcellular location">
    <subcellularLocation>
        <location evidence="2 13">Cell membrane</location>
        <topology evidence="2 13">Peripheral membrane protein</topology>
    </subcellularLocation>
</comment>
<dbReference type="GO" id="GO:0005886">
    <property type="term" value="C:plasma membrane"/>
    <property type="evidence" value="ECO:0007669"/>
    <property type="project" value="UniProtKB-SubCell"/>
</dbReference>
<dbReference type="InterPro" id="IPR001295">
    <property type="entry name" value="Dihydroorotate_DH_CS"/>
</dbReference>
<evidence type="ECO:0000256" key="11">
    <source>
        <dbReference type="ARBA" id="ARBA00023136"/>
    </source>
</evidence>
<accession>A0A841EI84</accession>
<evidence type="ECO:0000256" key="6">
    <source>
        <dbReference type="ARBA" id="ARBA00022475"/>
    </source>
</evidence>
<protein>
    <recommendedName>
        <fullName evidence="13">Dihydroorotate dehydrogenase (quinone)</fullName>
        <ecNumber evidence="13">1.3.5.2</ecNumber>
    </recommendedName>
    <alternativeName>
        <fullName evidence="13">DHOdehase</fullName>
        <shortName evidence="13">DHOD</shortName>
        <shortName evidence="13">DHODase</shortName>
    </alternativeName>
    <alternativeName>
        <fullName evidence="13">Dihydroorotate oxidase</fullName>
    </alternativeName>
</protein>
<keyword evidence="7 13" id="KW-0285">Flavoprotein</keyword>
<comment type="similarity">
    <text evidence="4 13">Belongs to the dihydroorotate dehydrogenase family. Type 2 subfamily.</text>
</comment>
<dbReference type="PANTHER" id="PTHR48109">
    <property type="entry name" value="DIHYDROOROTATE DEHYDROGENASE (QUINONE), MITOCHONDRIAL-RELATED"/>
    <property type="match status" value="1"/>
</dbReference>
<feature type="binding site" evidence="13">
    <location>
        <begin position="254"/>
        <end position="255"/>
    </location>
    <ligand>
        <name>substrate</name>
    </ligand>
</feature>
<feature type="binding site" evidence="13">
    <location>
        <begin position="68"/>
        <end position="72"/>
    </location>
    <ligand>
        <name>FMN</name>
        <dbReference type="ChEBI" id="CHEBI:58210"/>
    </ligand>
</feature>
<dbReference type="NCBIfam" id="NF003648">
    <property type="entry name" value="PRK05286.2-1"/>
    <property type="match status" value="1"/>
</dbReference>
<keyword evidence="10 13" id="KW-0560">Oxidoreductase</keyword>
<evidence type="ECO:0000256" key="7">
    <source>
        <dbReference type="ARBA" id="ARBA00022630"/>
    </source>
</evidence>
<evidence type="ECO:0000256" key="12">
    <source>
        <dbReference type="ARBA" id="ARBA00048639"/>
    </source>
</evidence>
<dbReference type="AlphaFoldDB" id="A0A841EI84"/>
<dbReference type="GO" id="GO:0044205">
    <property type="term" value="P:'de novo' UMP biosynthetic process"/>
    <property type="evidence" value="ECO:0007669"/>
    <property type="project" value="UniProtKB-UniRule"/>
</dbReference>
<comment type="function">
    <text evidence="1 13">Catalyzes the conversion of dihydroorotate to orotate with quinone as electron acceptor.</text>
</comment>
<sequence length="373" mass="38876">MLYQFLFSAVLRRTDAESVHRLSFAALRGLAAVPGAAGALRAALAPREPELAVRALGRDLPGPLGLAAGFDKNAEGVTALTALGFSHVEVGTVTAHPQSGNPRPRLFRLTADSAIVNRMGFNNHGSVVAADHLRALRSRRGGRRPVVGANIGKTKTVPESEAVADYVAGARRLAPFADYLAVNVSSPNTPGLRDLQSVERLRPLLREVRAALDGDGHGALPLLVKIAPDLADADVDAVADLSVELELDGVIATNTTIAREGLSSPAEDVAAAGAGGLSGAPLRRRSLEVLRRLRARAGDRLLLVAVGGVSTPEDAWERIRAGATLVQGYSGLIYGGPLWPRRMHRGLARLVRSAGYSSVAQAVGADTPAADGG</sequence>
<dbReference type="SUPFAM" id="SSF51395">
    <property type="entry name" value="FMN-linked oxidoreductases"/>
    <property type="match status" value="1"/>
</dbReference>
<evidence type="ECO:0000256" key="2">
    <source>
        <dbReference type="ARBA" id="ARBA00004202"/>
    </source>
</evidence>